<feature type="compositionally biased region" description="Basic and acidic residues" evidence="1">
    <location>
        <begin position="150"/>
        <end position="167"/>
    </location>
</feature>
<dbReference type="EMBL" id="JACGWJ010000050">
    <property type="protein sequence ID" value="KAL0295358.1"/>
    <property type="molecule type" value="Genomic_DNA"/>
</dbReference>
<protein>
    <submittedName>
        <fullName evidence="2">Uncharacterized protein</fullName>
    </submittedName>
</protein>
<comment type="caution">
    <text evidence="2">The sequence shown here is derived from an EMBL/GenBank/DDBJ whole genome shotgun (WGS) entry which is preliminary data.</text>
</comment>
<evidence type="ECO:0000256" key="1">
    <source>
        <dbReference type="SAM" id="MobiDB-lite"/>
    </source>
</evidence>
<feature type="region of interest" description="Disordered" evidence="1">
    <location>
        <begin position="140"/>
        <end position="177"/>
    </location>
</feature>
<gene>
    <name evidence="2" type="ORF">Sradi_6839300</name>
</gene>
<name>A0AAW2JP56_SESRA</name>
<sequence length="344" mass="38173">MMTARGAWAVCGSFMHPLLGNCPTRGGYLNRALEIFPITLSLDDPSSSFSPLHLLALKFSYQVCDFPRLSFFSRVSSFTPSSSLVLAMSFSDESVCYVGESRGDDPSGATSRTLGSPLPSYVAGRRWSLRQAARRLLDESFEREEDIEEKEGSSPGEREPPPREERVSSGNRGSRPEGSAWVAYGLRQSDLYKLVEEFAIPSEYVISLPPADSHPSSPPSGYMSFFVSQLRAGLCFPIPSFFLKVSRNLRVHLNQLVPNTIHLIVSFSLVLRYNNLIPTSELFCQCFQLKRTELVVFHFAPRCGVSFLPTPSTLLSPGIFPASGFMSLLLPYESPIGLRIFVVF</sequence>
<accession>A0AAW2JP56</accession>
<dbReference type="AlphaFoldDB" id="A0AAW2JP56"/>
<reference evidence="2" key="2">
    <citation type="journal article" date="2024" name="Plant">
        <title>Genomic evolution and insights into agronomic trait innovations of Sesamum species.</title>
        <authorList>
            <person name="Miao H."/>
            <person name="Wang L."/>
            <person name="Qu L."/>
            <person name="Liu H."/>
            <person name="Sun Y."/>
            <person name="Le M."/>
            <person name="Wang Q."/>
            <person name="Wei S."/>
            <person name="Zheng Y."/>
            <person name="Lin W."/>
            <person name="Duan Y."/>
            <person name="Cao H."/>
            <person name="Xiong S."/>
            <person name="Wang X."/>
            <person name="Wei L."/>
            <person name="Li C."/>
            <person name="Ma Q."/>
            <person name="Ju M."/>
            <person name="Zhao R."/>
            <person name="Li G."/>
            <person name="Mu C."/>
            <person name="Tian Q."/>
            <person name="Mei H."/>
            <person name="Zhang T."/>
            <person name="Gao T."/>
            <person name="Zhang H."/>
        </authorList>
    </citation>
    <scope>NUCLEOTIDE SEQUENCE</scope>
    <source>
        <strain evidence="2">G02</strain>
    </source>
</reference>
<evidence type="ECO:0000313" key="2">
    <source>
        <dbReference type="EMBL" id="KAL0295358.1"/>
    </source>
</evidence>
<organism evidence="2">
    <name type="scientific">Sesamum radiatum</name>
    <name type="common">Black benniseed</name>
    <dbReference type="NCBI Taxonomy" id="300843"/>
    <lineage>
        <taxon>Eukaryota</taxon>
        <taxon>Viridiplantae</taxon>
        <taxon>Streptophyta</taxon>
        <taxon>Embryophyta</taxon>
        <taxon>Tracheophyta</taxon>
        <taxon>Spermatophyta</taxon>
        <taxon>Magnoliopsida</taxon>
        <taxon>eudicotyledons</taxon>
        <taxon>Gunneridae</taxon>
        <taxon>Pentapetalae</taxon>
        <taxon>asterids</taxon>
        <taxon>lamiids</taxon>
        <taxon>Lamiales</taxon>
        <taxon>Pedaliaceae</taxon>
        <taxon>Sesamum</taxon>
    </lineage>
</organism>
<proteinExistence type="predicted"/>
<reference evidence="2" key="1">
    <citation type="submission" date="2020-06" db="EMBL/GenBank/DDBJ databases">
        <authorList>
            <person name="Li T."/>
            <person name="Hu X."/>
            <person name="Zhang T."/>
            <person name="Song X."/>
            <person name="Zhang H."/>
            <person name="Dai N."/>
            <person name="Sheng W."/>
            <person name="Hou X."/>
            <person name="Wei L."/>
        </authorList>
    </citation>
    <scope>NUCLEOTIDE SEQUENCE</scope>
    <source>
        <strain evidence="2">G02</strain>
        <tissue evidence="2">Leaf</tissue>
    </source>
</reference>